<accession>A0A4Q7YDD5</accession>
<dbReference type="OrthoDB" id="9816320at2"/>
<dbReference type="AlphaFoldDB" id="A0A4Q7YDD5"/>
<evidence type="ECO:0000313" key="6">
    <source>
        <dbReference type="EMBL" id="RZU35297.1"/>
    </source>
</evidence>
<keyword evidence="3" id="KW-0804">Transcription</keyword>
<comment type="caution">
    <text evidence="6">The sequence shown here is derived from an EMBL/GenBank/DDBJ whole genome shotgun (WGS) entry which is preliminary data.</text>
</comment>
<evidence type="ECO:0000313" key="7">
    <source>
        <dbReference type="Proteomes" id="UP000292958"/>
    </source>
</evidence>
<gene>
    <name evidence="6" type="ORF">BDD14_6069</name>
</gene>
<name>A0A4Q7YDD5_9BACT</name>
<dbReference type="PANTHER" id="PTHR30055">
    <property type="entry name" value="HTH-TYPE TRANSCRIPTIONAL REGULATOR RUTR"/>
    <property type="match status" value="1"/>
</dbReference>
<dbReference type="PRINTS" id="PR00455">
    <property type="entry name" value="HTHTETR"/>
</dbReference>
<evidence type="ECO:0000256" key="1">
    <source>
        <dbReference type="ARBA" id="ARBA00023015"/>
    </source>
</evidence>
<organism evidence="6 7">
    <name type="scientific">Edaphobacter modestus</name>
    <dbReference type="NCBI Taxonomy" id="388466"/>
    <lineage>
        <taxon>Bacteria</taxon>
        <taxon>Pseudomonadati</taxon>
        <taxon>Acidobacteriota</taxon>
        <taxon>Terriglobia</taxon>
        <taxon>Terriglobales</taxon>
        <taxon>Acidobacteriaceae</taxon>
        <taxon>Edaphobacter</taxon>
    </lineage>
</organism>
<keyword evidence="2 4" id="KW-0238">DNA-binding</keyword>
<protein>
    <submittedName>
        <fullName evidence="6">TetR family transcriptional regulator</fullName>
    </submittedName>
</protein>
<reference evidence="6 7" key="1">
    <citation type="submission" date="2019-02" db="EMBL/GenBank/DDBJ databases">
        <title>Genomic Encyclopedia of Archaeal and Bacterial Type Strains, Phase II (KMG-II): from individual species to whole genera.</title>
        <authorList>
            <person name="Goeker M."/>
        </authorList>
    </citation>
    <scope>NUCLEOTIDE SEQUENCE [LARGE SCALE GENOMIC DNA]</scope>
    <source>
        <strain evidence="6 7">DSM 18101</strain>
    </source>
</reference>
<proteinExistence type="predicted"/>
<keyword evidence="7" id="KW-1185">Reference proteome</keyword>
<dbReference type="Proteomes" id="UP000292958">
    <property type="component" value="Unassembled WGS sequence"/>
</dbReference>
<dbReference type="Pfam" id="PF17918">
    <property type="entry name" value="TetR_C_15"/>
    <property type="match status" value="1"/>
</dbReference>
<dbReference type="GO" id="GO:0000976">
    <property type="term" value="F:transcription cis-regulatory region binding"/>
    <property type="evidence" value="ECO:0007669"/>
    <property type="project" value="TreeGrafter"/>
</dbReference>
<keyword evidence="1" id="KW-0805">Transcription regulation</keyword>
<feature type="DNA-binding region" description="H-T-H motif" evidence="4">
    <location>
        <begin position="42"/>
        <end position="61"/>
    </location>
</feature>
<dbReference type="PROSITE" id="PS01081">
    <property type="entry name" value="HTH_TETR_1"/>
    <property type="match status" value="1"/>
</dbReference>
<dbReference type="PROSITE" id="PS50977">
    <property type="entry name" value="HTH_TETR_2"/>
    <property type="match status" value="1"/>
</dbReference>
<dbReference type="PANTHER" id="PTHR30055:SF234">
    <property type="entry name" value="HTH-TYPE TRANSCRIPTIONAL REGULATOR BETI"/>
    <property type="match status" value="1"/>
</dbReference>
<evidence type="ECO:0000256" key="3">
    <source>
        <dbReference type="ARBA" id="ARBA00023163"/>
    </source>
</evidence>
<dbReference type="GO" id="GO:0003700">
    <property type="term" value="F:DNA-binding transcription factor activity"/>
    <property type="evidence" value="ECO:0007669"/>
    <property type="project" value="TreeGrafter"/>
</dbReference>
<dbReference type="SUPFAM" id="SSF46689">
    <property type="entry name" value="Homeodomain-like"/>
    <property type="match status" value="1"/>
</dbReference>
<dbReference type="InterPro" id="IPR041669">
    <property type="entry name" value="TetR_C_15"/>
</dbReference>
<evidence type="ECO:0000256" key="4">
    <source>
        <dbReference type="PROSITE-ProRule" id="PRU00335"/>
    </source>
</evidence>
<dbReference type="InterPro" id="IPR050109">
    <property type="entry name" value="HTH-type_TetR-like_transc_reg"/>
</dbReference>
<evidence type="ECO:0000259" key="5">
    <source>
        <dbReference type="PROSITE" id="PS50977"/>
    </source>
</evidence>
<sequence length="213" mass="23863">MTSTLLNSVRVKPQQERATLRLANFLDAAAELFAEIGYEAATMTAIAERSGSGIGTLYHYFPDKQSMALALLNQYAKKIEAHWKPLTEQTETLSHTAFAEAFLERITEFLRERPAYLKLLTAPIRFSRDPAARRALRVAISNAFRAKDPSLTNEKAMVAANITLQMVKGMTTLYAEVGPGEKPLIITEYKKALTLYLGSVLSEDERPPKKRQR</sequence>
<dbReference type="Gene3D" id="1.10.357.10">
    <property type="entry name" value="Tetracycline Repressor, domain 2"/>
    <property type="match status" value="1"/>
</dbReference>
<dbReference type="InterPro" id="IPR023772">
    <property type="entry name" value="DNA-bd_HTH_TetR-type_CS"/>
</dbReference>
<evidence type="ECO:0000256" key="2">
    <source>
        <dbReference type="ARBA" id="ARBA00023125"/>
    </source>
</evidence>
<feature type="domain" description="HTH tetR-type" evidence="5">
    <location>
        <begin position="19"/>
        <end position="79"/>
    </location>
</feature>
<dbReference type="EMBL" id="SHKW01000003">
    <property type="protein sequence ID" value="RZU35297.1"/>
    <property type="molecule type" value="Genomic_DNA"/>
</dbReference>
<dbReference type="InterPro" id="IPR001647">
    <property type="entry name" value="HTH_TetR"/>
</dbReference>
<dbReference type="InterPro" id="IPR009057">
    <property type="entry name" value="Homeodomain-like_sf"/>
</dbReference>
<dbReference type="Pfam" id="PF00440">
    <property type="entry name" value="TetR_N"/>
    <property type="match status" value="1"/>
</dbReference>